<name>A0ABC8RMN1_9AQUA</name>
<proteinExistence type="predicted"/>
<dbReference type="PANTHER" id="PTHR33527">
    <property type="entry name" value="OS07G0274300 PROTEIN"/>
    <property type="match status" value="1"/>
</dbReference>
<evidence type="ECO:0000313" key="2">
    <source>
        <dbReference type="Proteomes" id="UP001642360"/>
    </source>
</evidence>
<sequence length="346" mass="38947">MATKHPPNSHTDTQSLYSHQTHILLSQNTTLALSLHISTHFLMDTVQALIRLHERERNLFLRMREMGLGVEVAKKIIAFWLWLESEGLNGLMKMISFHDDKVLALVCLEAEVALASIQADAAVPSTSTVRLPLTLHLAHHNSFPLEDTFSYRERASSAISHLFNGVCGMIFEDLLRERKGKAKEGGGSGLAGIIQKWVKTVGEGTGREGTVVRGGAGLLGSRPEYRKKKTELPSFVSKLNPFAEEWRPPSEEDRSLYITFSNGFPLTESQIFMFFTMQFGPCLEKVYVHRTGDNRPPQFGRIVLKRSFSPALILHGQEEVRFLILGRSLWCKRFRPKKTDDGCANL</sequence>
<dbReference type="EMBL" id="CAUOFW020001547">
    <property type="protein sequence ID" value="CAK9146209.1"/>
    <property type="molecule type" value="Genomic_DNA"/>
</dbReference>
<evidence type="ECO:0000313" key="1">
    <source>
        <dbReference type="EMBL" id="CAK9146209.1"/>
    </source>
</evidence>
<dbReference type="PANTHER" id="PTHR33527:SF45">
    <property type="entry name" value="RRM DOMAIN-CONTAINING PROTEIN"/>
    <property type="match status" value="1"/>
</dbReference>
<keyword evidence="2" id="KW-1185">Reference proteome</keyword>
<gene>
    <name evidence="1" type="ORF">ILEXP_LOCUS14042</name>
</gene>
<comment type="caution">
    <text evidence="1">The sequence shown here is derived from an EMBL/GenBank/DDBJ whole genome shotgun (WGS) entry which is preliminary data.</text>
</comment>
<organism evidence="1 2">
    <name type="scientific">Ilex paraguariensis</name>
    <name type="common">yerba mate</name>
    <dbReference type="NCBI Taxonomy" id="185542"/>
    <lineage>
        <taxon>Eukaryota</taxon>
        <taxon>Viridiplantae</taxon>
        <taxon>Streptophyta</taxon>
        <taxon>Embryophyta</taxon>
        <taxon>Tracheophyta</taxon>
        <taxon>Spermatophyta</taxon>
        <taxon>Magnoliopsida</taxon>
        <taxon>eudicotyledons</taxon>
        <taxon>Gunneridae</taxon>
        <taxon>Pentapetalae</taxon>
        <taxon>asterids</taxon>
        <taxon>campanulids</taxon>
        <taxon>Aquifoliales</taxon>
        <taxon>Aquifoliaceae</taxon>
        <taxon>Ilex</taxon>
    </lineage>
</organism>
<dbReference type="AlphaFoldDB" id="A0ABC8RMN1"/>
<reference evidence="1 2" key="1">
    <citation type="submission" date="2024-02" db="EMBL/GenBank/DDBJ databases">
        <authorList>
            <person name="Vignale AGUSTIN F."/>
            <person name="Sosa J E."/>
            <person name="Modenutti C."/>
        </authorList>
    </citation>
    <scope>NUCLEOTIDE SEQUENCE [LARGE SCALE GENOMIC DNA]</scope>
</reference>
<protein>
    <submittedName>
        <fullName evidence="1">Uncharacterized protein</fullName>
    </submittedName>
</protein>
<dbReference type="Proteomes" id="UP001642360">
    <property type="component" value="Unassembled WGS sequence"/>
</dbReference>
<accession>A0ABC8RMN1</accession>